<feature type="transmembrane region" description="Helical" evidence="1">
    <location>
        <begin position="12"/>
        <end position="31"/>
    </location>
</feature>
<sequence>MISTAHYTIWVQLYSSVAFLVCILAMSADLFQGFQHHKLWFPSRFFTINATSTTLITITLKPLVDITSPWPTEEKLNLSLTYKYYAQFSRLRLGIDGTENEHDLVEWVKPYIGSESFELIIDPRLEDPMSRPNMSEALEMVNQLMTTGVPSQPPPLDSLVSVVAIEQKMVFTHVKKTPKKAKREGESFQSIFVLISKIHPPFKQQKAFLHTSGDRLIFAFRNHHSAHHRLHHHTTTSKMISTAHYTIWVQLYSSVASLVCILAMSADLFQGFQHHKLWFPSRFFTINATSTTLITITLKLLVDITSPWPTEEKLNLSLTYKYYAQFNGTENEHDLVEWVKPYIGSESFEIIIDPRLEVLSTWLVMVDHPNFMKAIGHCYEYIGRLRLGVDGTENEHDLVEWVKPYIGSESFELIIDPRLEGNYSLESVQKLSLIANKCLSIDPMSRPNMSEALDMVNQLMTTGVPLQPPPLDSLVSVVAIEQKMVFTHVKKDSQEGEK</sequence>
<keyword evidence="1" id="KW-0472">Membrane</keyword>
<evidence type="ECO:0000256" key="1">
    <source>
        <dbReference type="SAM" id="Phobius"/>
    </source>
</evidence>
<organism evidence="2 3">
    <name type="scientific">Centaurea solstitialis</name>
    <name type="common">yellow star-thistle</name>
    <dbReference type="NCBI Taxonomy" id="347529"/>
    <lineage>
        <taxon>Eukaryota</taxon>
        <taxon>Viridiplantae</taxon>
        <taxon>Streptophyta</taxon>
        <taxon>Embryophyta</taxon>
        <taxon>Tracheophyta</taxon>
        <taxon>Spermatophyta</taxon>
        <taxon>Magnoliopsida</taxon>
        <taxon>eudicotyledons</taxon>
        <taxon>Gunneridae</taxon>
        <taxon>Pentapetalae</taxon>
        <taxon>asterids</taxon>
        <taxon>campanulids</taxon>
        <taxon>Asterales</taxon>
        <taxon>Asteraceae</taxon>
        <taxon>Carduoideae</taxon>
        <taxon>Cardueae</taxon>
        <taxon>Centaureinae</taxon>
        <taxon>Centaurea</taxon>
    </lineage>
</organism>
<dbReference type="PANTHER" id="PTHR35307:SF3">
    <property type="entry name" value="DUF4220 DOMAIN-CONTAINING PROTEIN"/>
    <property type="match status" value="1"/>
</dbReference>
<evidence type="ECO:0000313" key="2">
    <source>
        <dbReference type="EMBL" id="KAJ9558369.1"/>
    </source>
</evidence>
<evidence type="ECO:0000313" key="3">
    <source>
        <dbReference type="Proteomes" id="UP001172457"/>
    </source>
</evidence>
<keyword evidence="3" id="KW-1185">Reference proteome</keyword>
<dbReference type="InterPro" id="IPR011009">
    <property type="entry name" value="Kinase-like_dom_sf"/>
</dbReference>
<dbReference type="PANTHER" id="PTHR35307">
    <property type="entry name" value="PROTEIN, PUTATIVE-RELATED"/>
    <property type="match status" value="1"/>
</dbReference>
<accession>A0AA38TE48</accession>
<dbReference type="Proteomes" id="UP001172457">
    <property type="component" value="Chromosome 3"/>
</dbReference>
<protein>
    <submittedName>
        <fullName evidence="2">Uncharacterized protein</fullName>
    </submittedName>
</protein>
<gene>
    <name evidence="2" type="ORF">OSB04_012983</name>
</gene>
<dbReference type="Gene3D" id="1.10.510.10">
    <property type="entry name" value="Transferase(Phosphotransferase) domain 1"/>
    <property type="match status" value="1"/>
</dbReference>
<dbReference type="EMBL" id="JARYMX010000003">
    <property type="protein sequence ID" value="KAJ9558369.1"/>
    <property type="molecule type" value="Genomic_DNA"/>
</dbReference>
<dbReference type="AlphaFoldDB" id="A0AA38TE48"/>
<dbReference type="SUPFAM" id="SSF56112">
    <property type="entry name" value="Protein kinase-like (PK-like)"/>
    <property type="match status" value="1"/>
</dbReference>
<name>A0AA38TE48_9ASTR</name>
<keyword evidence="1" id="KW-0812">Transmembrane</keyword>
<comment type="caution">
    <text evidence="2">The sequence shown here is derived from an EMBL/GenBank/DDBJ whole genome shotgun (WGS) entry which is preliminary data.</text>
</comment>
<proteinExistence type="predicted"/>
<keyword evidence="1" id="KW-1133">Transmembrane helix</keyword>
<reference evidence="2" key="1">
    <citation type="submission" date="2023-03" db="EMBL/GenBank/DDBJ databases">
        <title>Chromosome-scale reference genome and RAD-based genetic map of yellow starthistle (Centaurea solstitialis) reveal putative structural variation and QTLs associated with invader traits.</title>
        <authorList>
            <person name="Reatini B."/>
            <person name="Cang F.A."/>
            <person name="Jiang Q."/>
            <person name="Mckibben M.T.W."/>
            <person name="Barker M.S."/>
            <person name="Rieseberg L.H."/>
            <person name="Dlugosch K.M."/>
        </authorList>
    </citation>
    <scope>NUCLEOTIDE SEQUENCE</scope>
    <source>
        <strain evidence="2">CAN-66</strain>
        <tissue evidence="2">Leaf</tissue>
    </source>
</reference>